<dbReference type="RefSeq" id="WP_377773150.1">
    <property type="nucleotide sequence ID" value="NZ_JBHUHO010000031.1"/>
</dbReference>
<evidence type="ECO:0000313" key="2">
    <source>
        <dbReference type="Proteomes" id="UP001597362"/>
    </source>
</evidence>
<organism evidence="1 2">
    <name type="scientific">Paenibacillus yanchengensis</name>
    <dbReference type="NCBI Taxonomy" id="2035833"/>
    <lineage>
        <taxon>Bacteria</taxon>
        <taxon>Bacillati</taxon>
        <taxon>Bacillota</taxon>
        <taxon>Bacilli</taxon>
        <taxon>Bacillales</taxon>
        <taxon>Paenibacillaceae</taxon>
        <taxon>Paenibacillus</taxon>
    </lineage>
</organism>
<name>A0ABW4YM38_9BACL</name>
<proteinExistence type="predicted"/>
<dbReference type="Pfam" id="PF20119">
    <property type="entry name" value="DUF6509"/>
    <property type="match status" value="1"/>
</dbReference>
<accession>A0ABW4YM38</accession>
<gene>
    <name evidence="1" type="ORF">ACFSJH_13140</name>
</gene>
<dbReference type="EMBL" id="JBHUHO010000031">
    <property type="protein sequence ID" value="MFD2116667.1"/>
    <property type="molecule type" value="Genomic_DNA"/>
</dbReference>
<dbReference type="Proteomes" id="UP001597362">
    <property type="component" value="Unassembled WGS sequence"/>
</dbReference>
<reference evidence="2" key="1">
    <citation type="journal article" date="2019" name="Int. J. Syst. Evol. Microbiol.">
        <title>The Global Catalogue of Microorganisms (GCM) 10K type strain sequencing project: providing services to taxonomists for standard genome sequencing and annotation.</title>
        <authorList>
            <consortium name="The Broad Institute Genomics Platform"/>
            <consortium name="The Broad Institute Genome Sequencing Center for Infectious Disease"/>
            <person name="Wu L."/>
            <person name="Ma J."/>
        </authorList>
    </citation>
    <scope>NUCLEOTIDE SEQUENCE [LARGE SCALE GENOMIC DNA]</scope>
    <source>
        <strain evidence="2">GH52</strain>
    </source>
</reference>
<sequence length="91" mass="10701">MERSQIVKQHDPYKIIIGDRYECLLELSVEEDDDLYDEKGVMLRVIFAVEPEKSFIAKYEFLTASDNKFIALEMVEEEEAVVLDYCQQNCQ</sequence>
<dbReference type="InterPro" id="IPR045424">
    <property type="entry name" value="DUF6509"/>
</dbReference>
<protein>
    <submittedName>
        <fullName evidence="1">DUF6509 family protein</fullName>
    </submittedName>
</protein>
<keyword evidence="2" id="KW-1185">Reference proteome</keyword>
<evidence type="ECO:0000313" key="1">
    <source>
        <dbReference type="EMBL" id="MFD2116667.1"/>
    </source>
</evidence>
<comment type="caution">
    <text evidence="1">The sequence shown here is derived from an EMBL/GenBank/DDBJ whole genome shotgun (WGS) entry which is preliminary data.</text>
</comment>